<sequence length="52" mass="5685">MKAKKQLKFSKETIILLDNTAKKSLNGGNHQLNPAASNPPVCVTGRISECWC</sequence>
<dbReference type="EMBL" id="JBHRYO010000002">
    <property type="protein sequence ID" value="MFC3757268.1"/>
    <property type="molecule type" value="Genomic_DNA"/>
</dbReference>
<reference evidence="2" key="1">
    <citation type="journal article" date="2019" name="Int. J. Syst. Evol. Microbiol.">
        <title>The Global Catalogue of Microorganisms (GCM) 10K type strain sequencing project: providing services to taxonomists for standard genome sequencing and annotation.</title>
        <authorList>
            <consortium name="The Broad Institute Genomics Platform"/>
            <consortium name="The Broad Institute Genome Sequencing Center for Infectious Disease"/>
            <person name="Wu L."/>
            <person name="Ma J."/>
        </authorList>
    </citation>
    <scope>NUCLEOTIDE SEQUENCE [LARGE SCALE GENOMIC DNA]</scope>
    <source>
        <strain evidence="2">CECT 7798</strain>
    </source>
</reference>
<gene>
    <name evidence="1" type="ORF">ACFONJ_14925</name>
</gene>
<organism evidence="1 2">
    <name type="scientific">Chryseobacterium tructae</name>
    <dbReference type="NCBI Taxonomy" id="1037380"/>
    <lineage>
        <taxon>Bacteria</taxon>
        <taxon>Pseudomonadati</taxon>
        <taxon>Bacteroidota</taxon>
        <taxon>Flavobacteriia</taxon>
        <taxon>Flavobacteriales</taxon>
        <taxon>Weeksellaceae</taxon>
        <taxon>Chryseobacterium group</taxon>
        <taxon>Chryseobacterium</taxon>
    </lineage>
</organism>
<evidence type="ECO:0000313" key="1">
    <source>
        <dbReference type="EMBL" id="MFC3757268.1"/>
    </source>
</evidence>
<comment type="caution">
    <text evidence="1">The sequence shown here is derived from an EMBL/GenBank/DDBJ whole genome shotgun (WGS) entry which is preliminary data.</text>
</comment>
<evidence type="ECO:0008006" key="3">
    <source>
        <dbReference type="Google" id="ProtNLM"/>
    </source>
</evidence>
<proteinExistence type="predicted"/>
<name>A0ABV7XZH8_9FLAO</name>
<keyword evidence="2" id="KW-1185">Reference proteome</keyword>
<dbReference type="RefSeq" id="WP_290298347.1">
    <property type="nucleotide sequence ID" value="NZ_JAUFQR010000001.1"/>
</dbReference>
<dbReference type="Proteomes" id="UP001595735">
    <property type="component" value="Unassembled WGS sequence"/>
</dbReference>
<protein>
    <recommendedName>
        <fullName evidence="3">Bacteriocin</fullName>
    </recommendedName>
</protein>
<evidence type="ECO:0000313" key="2">
    <source>
        <dbReference type="Proteomes" id="UP001595735"/>
    </source>
</evidence>
<accession>A0ABV7XZH8</accession>